<accession>A0ABM6WD38</accession>
<dbReference type="InterPro" id="IPR027417">
    <property type="entry name" value="P-loop_NTPase"/>
</dbReference>
<keyword evidence="2" id="KW-0808">Transferase</keyword>
<dbReference type="NCBIfam" id="TIGR03709">
    <property type="entry name" value="PPK2_rel_1"/>
    <property type="match status" value="1"/>
</dbReference>
<dbReference type="InterPro" id="IPR016898">
    <property type="entry name" value="Polyphosphate_phosphotransfera"/>
</dbReference>
<dbReference type="GO" id="GO:0016301">
    <property type="term" value="F:kinase activity"/>
    <property type="evidence" value="ECO:0007669"/>
    <property type="project" value="UniProtKB-KW"/>
</dbReference>
<keyword evidence="6" id="KW-1185">Reference proteome</keyword>
<dbReference type="Gene3D" id="3.40.50.300">
    <property type="entry name" value="P-loop containing nucleotide triphosphate hydrolases"/>
    <property type="match status" value="1"/>
</dbReference>
<evidence type="ECO:0000313" key="6">
    <source>
        <dbReference type="Proteomes" id="UP000246099"/>
    </source>
</evidence>
<organism evidence="5 6">
    <name type="scientific">Chitinophaga alhagiae</name>
    <dbReference type="NCBI Taxonomy" id="2203219"/>
    <lineage>
        <taxon>Bacteria</taxon>
        <taxon>Pseudomonadati</taxon>
        <taxon>Bacteroidota</taxon>
        <taxon>Chitinophagia</taxon>
        <taxon>Chitinophagales</taxon>
        <taxon>Chitinophagaceae</taxon>
        <taxon>Chitinophaga</taxon>
    </lineage>
</organism>
<feature type="domain" description="Polyphosphate kinase-2-related" evidence="4">
    <location>
        <begin position="19"/>
        <end position="241"/>
    </location>
</feature>
<keyword evidence="3 5" id="KW-0418">Kinase</keyword>
<name>A0ABM6WD38_9BACT</name>
<evidence type="ECO:0000256" key="3">
    <source>
        <dbReference type="ARBA" id="ARBA00022777"/>
    </source>
</evidence>
<gene>
    <name evidence="5" type="ORF">DLD77_08840</name>
</gene>
<dbReference type="InterPro" id="IPR022488">
    <property type="entry name" value="PPK2-related"/>
</dbReference>
<sequence>MPAVKLSATPTIPPKKFGKEETKERLKAILDELDDLQNLLYAEHKHSLLVVLQGMDASGKDGVIRDVFGTMNPMGVRVQPFKAPTQEEADHDFLWRIHQHAPAKGMIQVFNRSHYEDVLVQRVHNWIDVKTVYRRFEAINHFEQLLERHNNTHILKFYLHVSAEAQMQRLEERTKDPRKMWKYNEKDFAEAKLYKEYRKAYEDVFKYCNDVPWIIVPADHNWYKEYLIAKTVMDTLKSLKMKFPKLNNGKNNADKNG</sequence>
<dbReference type="InterPro" id="IPR022300">
    <property type="entry name" value="PPK2-rel_1"/>
</dbReference>
<proteinExistence type="inferred from homology"/>
<dbReference type="PANTHER" id="PTHR34383:SF3">
    <property type="entry name" value="POLYPHOSPHATE:AMP PHOSPHOTRANSFERASE"/>
    <property type="match status" value="1"/>
</dbReference>
<evidence type="ECO:0000259" key="4">
    <source>
        <dbReference type="Pfam" id="PF03976"/>
    </source>
</evidence>
<evidence type="ECO:0000256" key="2">
    <source>
        <dbReference type="ARBA" id="ARBA00022679"/>
    </source>
</evidence>
<comment type="similarity">
    <text evidence="1">Belongs to the polyphosphate kinase 2 (PPK2) family. Class I subfamily.</text>
</comment>
<reference evidence="5 6" key="1">
    <citation type="submission" date="2018-05" db="EMBL/GenBank/DDBJ databases">
        <title>Chitinophaga sp. nov., isolated from rhizosphere soil of Alhagi.</title>
        <authorList>
            <person name="Liu Y."/>
        </authorList>
    </citation>
    <scope>NUCLEOTIDE SEQUENCE [LARGE SCALE GENOMIC DNA]</scope>
    <source>
        <strain evidence="5 6">T22</strain>
    </source>
</reference>
<dbReference type="PANTHER" id="PTHR34383">
    <property type="entry name" value="POLYPHOSPHATE:AMP PHOSPHOTRANSFERASE-RELATED"/>
    <property type="match status" value="1"/>
</dbReference>
<protein>
    <submittedName>
        <fullName evidence="5">Polyphosphate kinase</fullName>
    </submittedName>
</protein>
<dbReference type="RefSeq" id="WP_119078004.1">
    <property type="nucleotide sequence ID" value="NZ_CP029600.1"/>
</dbReference>
<dbReference type="Pfam" id="PF03976">
    <property type="entry name" value="PPK2"/>
    <property type="match status" value="1"/>
</dbReference>
<dbReference type="SUPFAM" id="SSF52540">
    <property type="entry name" value="P-loop containing nucleoside triphosphate hydrolases"/>
    <property type="match status" value="1"/>
</dbReference>
<dbReference type="EMBL" id="CP029600">
    <property type="protein sequence ID" value="AWO01794.1"/>
    <property type="molecule type" value="Genomic_DNA"/>
</dbReference>
<evidence type="ECO:0000256" key="1">
    <source>
        <dbReference type="ARBA" id="ARBA00009924"/>
    </source>
</evidence>
<dbReference type="Proteomes" id="UP000246099">
    <property type="component" value="Chromosome"/>
</dbReference>
<evidence type="ECO:0000313" key="5">
    <source>
        <dbReference type="EMBL" id="AWO01794.1"/>
    </source>
</evidence>
<dbReference type="PIRSF" id="PIRSF028756">
    <property type="entry name" value="PPK2_prd"/>
    <property type="match status" value="1"/>
</dbReference>